<evidence type="ECO:0000256" key="1">
    <source>
        <dbReference type="SAM" id="MobiDB-lite"/>
    </source>
</evidence>
<dbReference type="GO" id="GO:0003677">
    <property type="term" value="F:DNA binding"/>
    <property type="evidence" value="ECO:0007669"/>
    <property type="project" value="TreeGrafter"/>
</dbReference>
<dbReference type="InterPro" id="IPR050863">
    <property type="entry name" value="CenT-Element_Derived"/>
</dbReference>
<keyword evidence="3" id="KW-1185">Reference proteome</keyword>
<dbReference type="InParanoid" id="A0A6J2YQV0"/>
<evidence type="ECO:0000313" key="3">
    <source>
        <dbReference type="Proteomes" id="UP000504635"/>
    </source>
</evidence>
<reference evidence="4" key="1">
    <citation type="submission" date="2025-08" db="UniProtKB">
        <authorList>
            <consortium name="RefSeq"/>
        </authorList>
    </citation>
    <scope>IDENTIFICATION</scope>
    <source>
        <tissue evidence="4">Gonads</tissue>
    </source>
</reference>
<sequence>MDETGLSTVPNKLPKVYAPKGKKTVSKVVSAERGQLVTAVCCMSASGIWVPPGLIFARKRMKDELLYGAPVGTLKMNSDTGYMNSELFVTWLRHFCEFVKPTKADRVVLILDNHASHCSLEAILFAREHSIILLTLPPHGSHKIQPLVRGFFFPLKSAFANECDKWMVNNAGKAITMKEMAALFHAAYSKVATIQICEKSLACTGLYPYNPDVFTEHDFAPAEKPTSGVRNVFKSTAQKRDTKKKNE</sequence>
<name>A0A6J2YQV0_SITOR</name>
<dbReference type="Gene3D" id="3.30.420.10">
    <property type="entry name" value="Ribonuclease H-like superfamily/Ribonuclease H"/>
    <property type="match status" value="1"/>
</dbReference>
<dbReference type="GO" id="GO:0005634">
    <property type="term" value="C:nucleus"/>
    <property type="evidence" value="ECO:0007669"/>
    <property type="project" value="TreeGrafter"/>
</dbReference>
<feature type="domain" description="DDE-1" evidence="2">
    <location>
        <begin position="36"/>
        <end position="175"/>
    </location>
</feature>
<dbReference type="OrthoDB" id="6777587at2759"/>
<organism evidence="3 4">
    <name type="scientific">Sitophilus oryzae</name>
    <name type="common">Rice weevil</name>
    <name type="synonym">Curculio oryzae</name>
    <dbReference type="NCBI Taxonomy" id="7048"/>
    <lineage>
        <taxon>Eukaryota</taxon>
        <taxon>Metazoa</taxon>
        <taxon>Ecdysozoa</taxon>
        <taxon>Arthropoda</taxon>
        <taxon>Hexapoda</taxon>
        <taxon>Insecta</taxon>
        <taxon>Pterygota</taxon>
        <taxon>Neoptera</taxon>
        <taxon>Endopterygota</taxon>
        <taxon>Coleoptera</taxon>
        <taxon>Polyphaga</taxon>
        <taxon>Cucujiformia</taxon>
        <taxon>Curculionidae</taxon>
        <taxon>Dryophthorinae</taxon>
        <taxon>Sitophilus</taxon>
    </lineage>
</organism>
<dbReference type="KEGG" id="soy:115890366"/>
<proteinExistence type="predicted"/>
<dbReference type="PANTHER" id="PTHR19303">
    <property type="entry name" value="TRANSPOSON"/>
    <property type="match status" value="1"/>
</dbReference>
<dbReference type="RefSeq" id="XP_030766433.1">
    <property type="nucleotide sequence ID" value="XM_030910573.1"/>
</dbReference>
<dbReference type="PANTHER" id="PTHR19303:SF74">
    <property type="entry name" value="POGO TRANSPOSABLE ELEMENT WITH KRAB DOMAIN"/>
    <property type="match status" value="1"/>
</dbReference>
<dbReference type="Proteomes" id="UP000504635">
    <property type="component" value="Unplaced"/>
</dbReference>
<dbReference type="InterPro" id="IPR036397">
    <property type="entry name" value="RNaseH_sf"/>
</dbReference>
<dbReference type="Pfam" id="PF03184">
    <property type="entry name" value="DDE_1"/>
    <property type="match status" value="1"/>
</dbReference>
<evidence type="ECO:0000259" key="2">
    <source>
        <dbReference type="Pfam" id="PF03184"/>
    </source>
</evidence>
<gene>
    <name evidence="4" type="primary">LOC115890366</name>
</gene>
<evidence type="ECO:0000313" key="4">
    <source>
        <dbReference type="RefSeq" id="XP_030766433.1"/>
    </source>
</evidence>
<accession>A0A6J2YQV0</accession>
<protein>
    <submittedName>
        <fullName evidence="4">Uncharacterized protein LOC115890366</fullName>
    </submittedName>
</protein>
<dbReference type="InterPro" id="IPR004875">
    <property type="entry name" value="DDE_SF_endonuclease_dom"/>
</dbReference>
<feature type="compositionally biased region" description="Basic and acidic residues" evidence="1">
    <location>
        <begin position="238"/>
        <end position="247"/>
    </location>
</feature>
<dbReference type="GeneID" id="115890366"/>
<feature type="region of interest" description="Disordered" evidence="1">
    <location>
        <begin position="225"/>
        <end position="247"/>
    </location>
</feature>
<dbReference type="AlphaFoldDB" id="A0A6J2YQV0"/>